<dbReference type="InterPro" id="IPR036426">
    <property type="entry name" value="Bulb-type_lectin_dom_sf"/>
</dbReference>
<organism evidence="2 3">
    <name type="scientific">Melittangium boletus DSM 14713</name>
    <dbReference type="NCBI Taxonomy" id="1294270"/>
    <lineage>
        <taxon>Bacteria</taxon>
        <taxon>Pseudomonadati</taxon>
        <taxon>Myxococcota</taxon>
        <taxon>Myxococcia</taxon>
        <taxon>Myxococcales</taxon>
        <taxon>Cystobacterineae</taxon>
        <taxon>Archangiaceae</taxon>
        <taxon>Melittangium</taxon>
    </lineage>
</organism>
<name>A0A250IF01_9BACT</name>
<evidence type="ECO:0000313" key="2">
    <source>
        <dbReference type="EMBL" id="ATB29721.1"/>
    </source>
</evidence>
<dbReference type="OrthoDB" id="8443920at2"/>
<evidence type="ECO:0000313" key="3">
    <source>
        <dbReference type="Proteomes" id="UP000217289"/>
    </source>
</evidence>
<protein>
    <submittedName>
        <fullName evidence="2">Peptidase S8</fullName>
    </submittedName>
</protein>
<reference evidence="2 3" key="1">
    <citation type="submission" date="2017-06" db="EMBL/GenBank/DDBJ databases">
        <authorList>
            <person name="Kim H.J."/>
            <person name="Triplett B.A."/>
        </authorList>
    </citation>
    <scope>NUCLEOTIDE SEQUENCE [LARGE SCALE GENOMIC DNA]</scope>
    <source>
        <strain evidence="2 3">DSM 14713</strain>
    </source>
</reference>
<evidence type="ECO:0000259" key="1">
    <source>
        <dbReference type="PROSITE" id="PS50927"/>
    </source>
</evidence>
<proteinExistence type="predicted"/>
<feature type="domain" description="Bulb-type lectin" evidence="1">
    <location>
        <begin position="1"/>
        <end position="90"/>
    </location>
</feature>
<dbReference type="SUPFAM" id="SSF51110">
    <property type="entry name" value="alpha-D-mannose-specific plant lectins"/>
    <property type="match status" value="1"/>
</dbReference>
<dbReference type="Proteomes" id="UP000217289">
    <property type="component" value="Chromosome"/>
</dbReference>
<dbReference type="PROSITE" id="PS50927">
    <property type="entry name" value="BULB_LECTIN"/>
    <property type="match status" value="1"/>
</dbReference>
<keyword evidence="3" id="KW-1185">Reference proteome</keyword>
<dbReference type="KEGG" id="mbd:MEBOL_003176"/>
<accession>A0A250IF01</accession>
<dbReference type="InterPro" id="IPR001480">
    <property type="entry name" value="Bulb-type_lectin_dom"/>
</dbReference>
<dbReference type="RefSeq" id="WP_157775022.1">
    <property type="nucleotide sequence ID" value="NZ_CP022163.1"/>
</dbReference>
<dbReference type="EMBL" id="CP022163">
    <property type="protein sequence ID" value="ATB29721.1"/>
    <property type="molecule type" value="Genomic_DNA"/>
</dbReference>
<sequence>MHKPAWKNLMLIGDLRRERGALQPAGEIWSTGTWGKVTSTFIMQTDVNLVLYPSSMSALWNTATGNKAGASLWLQQDCNLVVYSAGGTPL</sequence>
<dbReference type="Gene3D" id="2.90.10.10">
    <property type="entry name" value="Bulb-type lectin domain"/>
    <property type="match status" value="1"/>
</dbReference>
<gene>
    <name evidence="2" type="ORF">MEBOL_003176</name>
</gene>
<dbReference type="AlphaFoldDB" id="A0A250IF01"/>